<dbReference type="InterPro" id="IPR015797">
    <property type="entry name" value="NUDIX_hydrolase-like_dom_sf"/>
</dbReference>
<accession>A0A9X3MXM8</accession>
<reference evidence="6" key="1">
    <citation type="submission" date="2022-10" db="EMBL/GenBank/DDBJ databases">
        <title>The WGS of Solirubrobacter ginsenosidimutans DSM 21036.</title>
        <authorList>
            <person name="Jiang Z."/>
        </authorList>
    </citation>
    <scope>NUCLEOTIDE SEQUENCE</scope>
    <source>
        <strain evidence="6">DSM 21036</strain>
    </source>
</reference>
<dbReference type="PROSITE" id="PS00893">
    <property type="entry name" value="NUDIX_BOX"/>
    <property type="match status" value="1"/>
</dbReference>
<keyword evidence="3 4" id="KW-0378">Hydrolase</keyword>
<keyword evidence="7" id="KW-1185">Reference proteome</keyword>
<protein>
    <submittedName>
        <fullName evidence="6">NUDIX domain-containing protein</fullName>
    </submittedName>
</protein>
<evidence type="ECO:0000313" key="6">
    <source>
        <dbReference type="EMBL" id="MDA0163190.1"/>
    </source>
</evidence>
<proteinExistence type="inferred from homology"/>
<name>A0A9X3MXM8_9ACTN</name>
<dbReference type="AlphaFoldDB" id="A0A9X3MXM8"/>
<evidence type="ECO:0000256" key="4">
    <source>
        <dbReference type="RuleBase" id="RU003476"/>
    </source>
</evidence>
<dbReference type="InterPro" id="IPR000086">
    <property type="entry name" value="NUDIX_hydrolase_dom"/>
</dbReference>
<dbReference type="RefSeq" id="WP_270042431.1">
    <property type="nucleotide sequence ID" value="NZ_JAPDOD010000023.1"/>
</dbReference>
<evidence type="ECO:0000256" key="1">
    <source>
        <dbReference type="ARBA" id="ARBA00001946"/>
    </source>
</evidence>
<dbReference type="PANTHER" id="PTHR43046">
    <property type="entry name" value="GDP-MANNOSE MANNOSYL HYDROLASE"/>
    <property type="match status" value="1"/>
</dbReference>
<dbReference type="InterPro" id="IPR020476">
    <property type="entry name" value="Nudix_hydrolase"/>
</dbReference>
<dbReference type="InterPro" id="IPR020084">
    <property type="entry name" value="NUDIX_hydrolase_CS"/>
</dbReference>
<gene>
    <name evidence="6" type="ORF">OM076_23150</name>
</gene>
<sequence>MSTELETSYGGVVVRGDELLVITPAGKKVTGLPKGGMEAGETPEQVAAREVREETGVVANVIQPLGDVRYTYRRGGRRVRKTVHFFLCEYVEGSTADHDHEVDDARWIALNRAREELSYPGERALIDRLLSKMPSGR</sequence>
<dbReference type="EMBL" id="JAPDOD010000023">
    <property type="protein sequence ID" value="MDA0163190.1"/>
    <property type="molecule type" value="Genomic_DNA"/>
</dbReference>
<dbReference type="PANTHER" id="PTHR43046:SF16">
    <property type="entry name" value="ADP-RIBOSE PYROPHOSPHATASE YJHB-RELATED"/>
    <property type="match status" value="1"/>
</dbReference>
<dbReference type="CDD" id="cd03673">
    <property type="entry name" value="NUDIX_Ap6A_hydrolase"/>
    <property type="match status" value="1"/>
</dbReference>
<dbReference type="GO" id="GO:0016787">
    <property type="term" value="F:hydrolase activity"/>
    <property type="evidence" value="ECO:0007669"/>
    <property type="project" value="UniProtKB-KW"/>
</dbReference>
<organism evidence="6 7">
    <name type="scientific">Solirubrobacter ginsenosidimutans</name>
    <dbReference type="NCBI Taxonomy" id="490573"/>
    <lineage>
        <taxon>Bacteria</taxon>
        <taxon>Bacillati</taxon>
        <taxon>Actinomycetota</taxon>
        <taxon>Thermoleophilia</taxon>
        <taxon>Solirubrobacterales</taxon>
        <taxon>Solirubrobacteraceae</taxon>
        <taxon>Solirubrobacter</taxon>
    </lineage>
</organism>
<dbReference type="Gene3D" id="3.90.79.10">
    <property type="entry name" value="Nucleoside Triphosphate Pyrophosphohydrolase"/>
    <property type="match status" value="1"/>
</dbReference>
<comment type="cofactor">
    <cofactor evidence="1">
        <name>Mg(2+)</name>
        <dbReference type="ChEBI" id="CHEBI:18420"/>
    </cofactor>
</comment>
<evidence type="ECO:0000313" key="7">
    <source>
        <dbReference type="Proteomes" id="UP001149140"/>
    </source>
</evidence>
<dbReference type="SUPFAM" id="SSF55811">
    <property type="entry name" value="Nudix"/>
    <property type="match status" value="1"/>
</dbReference>
<comment type="similarity">
    <text evidence="2 4">Belongs to the Nudix hydrolase family.</text>
</comment>
<evidence type="ECO:0000259" key="5">
    <source>
        <dbReference type="PROSITE" id="PS51462"/>
    </source>
</evidence>
<dbReference type="Proteomes" id="UP001149140">
    <property type="component" value="Unassembled WGS sequence"/>
</dbReference>
<dbReference type="Pfam" id="PF00293">
    <property type="entry name" value="NUDIX"/>
    <property type="match status" value="1"/>
</dbReference>
<feature type="domain" description="Nudix hydrolase" evidence="5">
    <location>
        <begin position="4"/>
        <end position="131"/>
    </location>
</feature>
<comment type="caution">
    <text evidence="6">The sequence shown here is derived from an EMBL/GenBank/DDBJ whole genome shotgun (WGS) entry which is preliminary data.</text>
</comment>
<evidence type="ECO:0000256" key="2">
    <source>
        <dbReference type="ARBA" id="ARBA00005582"/>
    </source>
</evidence>
<dbReference type="PRINTS" id="PR00502">
    <property type="entry name" value="NUDIXFAMILY"/>
</dbReference>
<dbReference type="PROSITE" id="PS51462">
    <property type="entry name" value="NUDIX"/>
    <property type="match status" value="1"/>
</dbReference>
<evidence type="ECO:0000256" key="3">
    <source>
        <dbReference type="ARBA" id="ARBA00022801"/>
    </source>
</evidence>